<evidence type="ECO:0000313" key="3">
    <source>
        <dbReference type="Proteomes" id="UP000464624"/>
    </source>
</evidence>
<gene>
    <name evidence="2" type="ORF">MYXE_36220</name>
</gene>
<dbReference type="KEGG" id="mxe:MYXE_36220"/>
<protein>
    <recommendedName>
        <fullName evidence="4">Secreted protein</fullName>
    </recommendedName>
</protein>
<evidence type="ECO:0008006" key="4">
    <source>
        <dbReference type="Google" id="ProtNLM"/>
    </source>
</evidence>
<evidence type="ECO:0000256" key="1">
    <source>
        <dbReference type="SAM" id="SignalP"/>
    </source>
</evidence>
<feature type="signal peptide" evidence="1">
    <location>
        <begin position="1"/>
        <end position="30"/>
    </location>
</feature>
<organism evidence="2 3">
    <name type="scientific">Mycobacterium xenopi</name>
    <dbReference type="NCBI Taxonomy" id="1789"/>
    <lineage>
        <taxon>Bacteria</taxon>
        <taxon>Bacillati</taxon>
        <taxon>Actinomycetota</taxon>
        <taxon>Actinomycetes</taxon>
        <taxon>Mycobacteriales</taxon>
        <taxon>Mycobacteriaceae</taxon>
        <taxon>Mycobacterium</taxon>
    </lineage>
</organism>
<sequence length="88" mass="8990">MKRLVFSTMPVGTFTIAVAAMIAVAPSAHAQTDVENNCRGSGGQYSSQVVQPHWGAEPVLIETCCTGGAAGQCTTYRDGVPGPTYGGG</sequence>
<dbReference type="EMBL" id="AP022314">
    <property type="protein sequence ID" value="BBU23832.1"/>
    <property type="molecule type" value="Genomic_DNA"/>
</dbReference>
<evidence type="ECO:0000313" key="2">
    <source>
        <dbReference type="EMBL" id="BBU23832.1"/>
    </source>
</evidence>
<keyword evidence="1" id="KW-0732">Signal</keyword>
<accession>A0AAD1H2Q9</accession>
<dbReference type="Proteomes" id="UP000464624">
    <property type="component" value="Chromosome"/>
</dbReference>
<reference evidence="2 3" key="1">
    <citation type="submission" date="2019-12" db="EMBL/GenBank/DDBJ databases">
        <title>Complete genome sequence of Mycolicibacterium xenopi str. JCM15661T.</title>
        <authorList>
            <person name="Yoshida M."/>
            <person name="Fukano H."/>
            <person name="Asakura T."/>
            <person name="Hoshino Y."/>
        </authorList>
    </citation>
    <scope>NUCLEOTIDE SEQUENCE [LARGE SCALE GENOMIC DNA]</scope>
    <source>
        <strain evidence="2 3">JCM 15661T</strain>
    </source>
</reference>
<name>A0AAD1H2Q9_MYCXE</name>
<proteinExistence type="predicted"/>
<feature type="chain" id="PRO_5042289931" description="Secreted protein" evidence="1">
    <location>
        <begin position="31"/>
        <end position="88"/>
    </location>
</feature>
<dbReference type="AlphaFoldDB" id="A0AAD1H2Q9"/>